<organism evidence="4 5">
    <name type="scientific">Pragia fontium DSM 5563 = ATCC 49100</name>
    <dbReference type="NCBI Taxonomy" id="1122977"/>
    <lineage>
        <taxon>Bacteria</taxon>
        <taxon>Pseudomonadati</taxon>
        <taxon>Pseudomonadota</taxon>
        <taxon>Gammaproteobacteria</taxon>
        <taxon>Enterobacterales</taxon>
        <taxon>Budviciaceae</taxon>
        <taxon>Pragia</taxon>
    </lineage>
</organism>
<reference evidence="4 5" key="1">
    <citation type="submission" date="2016-10" db="EMBL/GenBank/DDBJ databases">
        <authorList>
            <person name="Varghese N."/>
            <person name="Submissions S."/>
        </authorList>
    </citation>
    <scope>NUCLEOTIDE SEQUENCE [LARGE SCALE GENOMIC DNA]</scope>
    <source>
        <strain evidence="4 5">DSM 5563</strain>
    </source>
</reference>
<evidence type="ECO:0000313" key="4">
    <source>
        <dbReference type="EMBL" id="SFC15391.1"/>
    </source>
</evidence>
<keyword evidence="2" id="KW-0472">Membrane</keyword>
<evidence type="ECO:0000313" key="5">
    <source>
        <dbReference type="Proteomes" id="UP000226420"/>
    </source>
</evidence>
<feature type="transmembrane region" description="Helical" evidence="2">
    <location>
        <begin position="255"/>
        <end position="275"/>
    </location>
</feature>
<feature type="transmembrane region" description="Helical" evidence="2">
    <location>
        <begin position="34"/>
        <end position="54"/>
    </location>
</feature>
<proteinExistence type="predicted"/>
<name>A0AAJ4W8D0_9GAMM</name>
<feature type="domain" description="Protein-glutamine gamma-glutamyltransferase-like C-terminal" evidence="3">
    <location>
        <begin position="425"/>
        <end position="490"/>
    </location>
</feature>
<feature type="region of interest" description="Disordered" evidence="1">
    <location>
        <begin position="307"/>
        <end position="337"/>
    </location>
</feature>
<sequence>MQLERLAIVLRPRHANEAIDLGVRMAMHWFKPLYGAWFCFTLPVLAILFSLTYWSSNSYLLLYLLVWWIKPMFDRIALFVISRAVFGDAPTIRQSMRAIPTLLFKTRLFRALTWARFTPYRSLTLPVDVLEGVKGRNARIRRRSISSYIGINAIILTLYGIIIEQIFPICAMAFLAMLSIDSNGFSDDLFDTLTFNDFSYLSQLSLGLYTLGILLWEPIYVAAGFSLYLKRRSDIEAWDIELQFRKTEKKRHSTTSSLFGALFAVITFGLMMQPAPSHAGEQSLRQEAIIQAPDRLNNILQQSEYGGKTTEKSLKFSDEKEKPKKEKTKSPNKPTSINTGSAFNGVANVGQGFLWFVLALAIAVIVYLIIIRLPVIQTKRKTSEKPPAQIAGLDIQPESLPENIAEVALAMIRSGDLRSALSLLFRGSLSVLAHRDRVLFRSSDTEQDCIRLVKRANLSSSAFFIQLTQLWLAQAYAHRSPDLARLEQLCLEWPTHYDHQSQWEAS</sequence>
<feature type="compositionally biased region" description="Basic and acidic residues" evidence="1">
    <location>
        <begin position="309"/>
        <end position="324"/>
    </location>
</feature>
<dbReference type="RefSeq" id="WP_074820487.1">
    <property type="nucleotide sequence ID" value="NZ_FOLW01000001.1"/>
</dbReference>
<evidence type="ECO:0000256" key="2">
    <source>
        <dbReference type="SAM" id="Phobius"/>
    </source>
</evidence>
<protein>
    <recommendedName>
        <fullName evidence="3">Protein-glutamine gamma-glutamyltransferase-like C-terminal domain-containing protein</fullName>
    </recommendedName>
</protein>
<feature type="transmembrane region" description="Helical" evidence="2">
    <location>
        <begin position="60"/>
        <end position="86"/>
    </location>
</feature>
<dbReference type="Pfam" id="PF13559">
    <property type="entry name" value="DUF4129"/>
    <property type="match status" value="1"/>
</dbReference>
<dbReference type="EMBL" id="FOLW01000001">
    <property type="protein sequence ID" value="SFC15391.1"/>
    <property type="molecule type" value="Genomic_DNA"/>
</dbReference>
<feature type="transmembrane region" description="Helical" evidence="2">
    <location>
        <begin position="353"/>
        <end position="375"/>
    </location>
</feature>
<comment type="caution">
    <text evidence="4">The sequence shown here is derived from an EMBL/GenBank/DDBJ whole genome shotgun (WGS) entry which is preliminary data.</text>
</comment>
<keyword evidence="2" id="KW-1133">Transmembrane helix</keyword>
<dbReference type="Proteomes" id="UP000226420">
    <property type="component" value="Unassembled WGS sequence"/>
</dbReference>
<dbReference type="AlphaFoldDB" id="A0AAJ4W8D0"/>
<keyword evidence="2" id="KW-0812">Transmembrane</keyword>
<gene>
    <name evidence="4" type="ORF">SAMN02745723_101524</name>
</gene>
<feature type="transmembrane region" description="Helical" evidence="2">
    <location>
        <begin position="149"/>
        <end position="180"/>
    </location>
</feature>
<accession>A0AAJ4W8D0</accession>
<feature type="transmembrane region" description="Helical" evidence="2">
    <location>
        <begin position="200"/>
        <end position="223"/>
    </location>
</feature>
<dbReference type="InterPro" id="IPR025403">
    <property type="entry name" value="TgpA-like_C"/>
</dbReference>
<evidence type="ECO:0000259" key="3">
    <source>
        <dbReference type="Pfam" id="PF13559"/>
    </source>
</evidence>
<evidence type="ECO:0000256" key="1">
    <source>
        <dbReference type="SAM" id="MobiDB-lite"/>
    </source>
</evidence>